<dbReference type="AlphaFoldDB" id="A0A2P9HB72"/>
<keyword evidence="2" id="KW-0238">DNA-binding</keyword>
<dbReference type="Gene3D" id="3.30.450.40">
    <property type="match status" value="1"/>
</dbReference>
<dbReference type="InterPro" id="IPR005471">
    <property type="entry name" value="Tscrpt_reg_IclR_N"/>
</dbReference>
<evidence type="ECO:0000313" key="7">
    <source>
        <dbReference type="Proteomes" id="UP000246073"/>
    </source>
</evidence>
<dbReference type="InterPro" id="IPR011991">
    <property type="entry name" value="ArsR-like_HTH"/>
</dbReference>
<dbReference type="PANTHER" id="PTHR30136">
    <property type="entry name" value="HELIX-TURN-HELIX TRANSCRIPTIONAL REGULATOR, ICLR FAMILY"/>
    <property type="match status" value="1"/>
</dbReference>
<dbReference type="InterPro" id="IPR050707">
    <property type="entry name" value="HTH_MetabolicPath_Reg"/>
</dbReference>
<dbReference type="PROSITE" id="PS51077">
    <property type="entry name" value="HTH_ICLR"/>
    <property type="match status" value="1"/>
</dbReference>
<dbReference type="Proteomes" id="UP000246073">
    <property type="component" value="Unassembled WGS sequence"/>
</dbReference>
<protein>
    <submittedName>
        <fullName evidence="6">Transcriptional regulator, IclR family</fullName>
    </submittedName>
</protein>
<evidence type="ECO:0000256" key="1">
    <source>
        <dbReference type="ARBA" id="ARBA00023015"/>
    </source>
</evidence>
<dbReference type="GO" id="GO:0045892">
    <property type="term" value="P:negative regulation of DNA-templated transcription"/>
    <property type="evidence" value="ECO:0007669"/>
    <property type="project" value="TreeGrafter"/>
</dbReference>
<dbReference type="GO" id="GO:0003677">
    <property type="term" value="F:DNA binding"/>
    <property type="evidence" value="ECO:0007669"/>
    <property type="project" value="UniProtKB-KW"/>
</dbReference>
<dbReference type="Pfam" id="PF01614">
    <property type="entry name" value="IclR_C"/>
    <property type="match status" value="1"/>
</dbReference>
<dbReference type="RefSeq" id="WP_109365637.1">
    <property type="nucleotide sequence ID" value="NZ_OOFM01000001.1"/>
</dbReference>
<keyword evidence="1" id="KW-0805">Transcription regulation</keyword>
<keyword evidence="3" id="KW-0804">Transcription</keyword>
<evidence type="ECO:0000256" key="2">
    <source>
        <dbReference type="ARBA" id="ARBA00023125"/>
    </source>
</evidence>
<gene>
    <name evidence="6" type="ORF">OHAE_4140</name>
</gene>
<evidence type="ECO:0000259" key="4">
    <source>
        <dbReference type="PROSITE" id="PS51077"/>
    </source>
</evidence>
<evidence type="ECO:0000313" key="6">
    <source>
        <dbReference type="EMBL" id="SPL61348.1"/>
    </source>
</evidence>
<dbReference type="InterPro" id="IPR036388">
    <property type="entry name" value="WH-like_DNA-bd_sf"/>
</dbReference>
<reference evidence="7" key="1">
    <citation type="submission" date="2017-12" db="EMBL/GenBank/DDBJ databases">
        <authorList>
            <person name="Diaz M."/>
        </authorList>
    </citation>
    <scope>NUCLEOTIDE SEQUENCE [LARGE SCALE GENOMIC DNA]</scope>
    <source>
        <strain evidence="7">FI11154</strain>
    </source>
</reference>
<dbReference type="InterPro" id="IPR036390">
    <property type="entry name" value="WH_DNA-bd_sf"/>
</dbReference>
<dbReference type="InterPro" id="IPR029016">
    <property type="entry name" value="GAF-like_dom_sf"/>
</dbReference>
<dbReference type="InterPro" id="IPR014757">
    <property type="entry name" value="Tscrpt_reg_IclR_C"/>
</dbReference>
<dbReference type="PROSITE" id="PS51078">
    <property type="entry name" value="ICLR_ED"/>
    <property type="match status" value="1"/>
</dbReference>
<dbReference type="SUPFAM" id="SSF46785">
    <property type="entry name" value="Winged helix' DNA-binding domain"/>
    <property type="match status" value="1"/>
</dbReference>
<dbReference type="GO" id="GO:0003700">
    <property type="term" value="F:DNA-binding transcription factor activity"/>
    <property type="evidence" value="ECO:0007669"/>
    <property type="project" value="TreeGrafter"/>
</dbReference>
<dbReference type="SMART" id="SM00346">
    <property type="entry name" value="HTH_ICLR"/>
    <property type="match status" value="1"/>
</dbReference>
<dbReference type="Gene3D" id="1.10.10.10">
    <property type="entry name" value="Winged helix-like DNA-binding domain superfamily/Winged helix DNA-binding domain"/>
    <property type="match status" value="1"/>
</dbReference>
<sequence>MSALEKSLTIIELLAARPAGLSVSAIAQHVNQPPSGVHRTLNELIRLGYVRQVQDQGDYALTMKLAALGVGFLGRTGVGDVAQPILDRLAQTSGELIRLSVIDGDDLIWVAVAQGATGGLRYDPGQEQGVNVHLATSAGGQAWLASMTDEEALHRVAQQGLVNSNKPSGPGAPTTITELLKVLAQTRKRGYSISVNSYIIGMAAMAVPVRSGGEVISCLSIAGPTVRMTPERMAELAPHLTRAAEEIGLAASGSRYFPGLHKRS</sequence>
<dbReference type="EMBL" id="OOFM01000001">
    <property type="protein sequence ID" value="SPL61348.1"/>
    <property type="molecule type" value="Genomic_DNA"/>
</dbReference>
<dbReference type="CDD" id="cd00090">
    <property type="entry name" value="HTH_ARSR"/>
    <property type="match status" value="1"/>
</dbReference>
<feature type="domain" description="IclR-ED" evidence="5">
    <location>
        <begin position="64"/>
        <end position="253"/>
    </location>
</feature>
<evidence type="ECO:0000259" key="5">
    <source>
        <dbReference type="PROSITE" id="PS51078"/>
    </source>
</evidence>
<organism evidence="6 7">
    <name type="scientific">Ochrobactrum soli</name>
    <dbReference type="NCBI Taxonomy" id="2448455"/>
    <lineage>
        <taxon>Bacteria</taxon>
        <taxon>Pseudomonadati</taxon>
        <taxon>Pseudomonadota</taxon>
        <taxon>Alphaproteobacteria</taxon>
        <taxon>Hyphomicrobiales</taxon>
        <taxon>Brucellaceae</taxon>
        <taxon>Brucella/Ochrobactrum group</taxon>
        <taxon>Ochrobactrum</taxon>
    </lineage>
</organism>
<dbReference type="PANTHER" id="PTHR30136:SF35">
    <property type="entry name" value="HTH-TYPE TRANSCRIPTIONAL REGULATOR RV1719"/>
    <property type="match status" value="1"/>
</dbReference>
<dbReference type="SUPFAM" id="SSF55781">
    <property type="entry name" value="GAF domain-like"/>
    <property type="match status" value="1"/>
</dbReference>
<name>A0A2P9HB72_9HYPH</name>
<feature type="domain" description="HTH iclR-type" evidence="4">
    <location>
        <begin position="1"/>
        <end position="63"/>
    </location>
</feature>
<evidence type="ECO:0000256" key="3">
    <source>
        <dbReference type="ARBA" id="ARBA00023163"/>
    </source>
</evidence>
<dbReference type="Pfam" id="PF09339">
    <property type="entry name" value="HTH_IclR"/>
    <property type="match status" value="1"/>
</dbReference>
<accession>A0A2P9HB72</accession>
<proteinExistence type="predicted"/>